<keyword evidence="4" id="KW-0804">Transcription</keyword>
<keyword evidence="5" id="KW-0539">Nucleus</keyword>
<dbReference type="SUPFAM" id="SSF47459">
    <property type="entry name" value="HLH, helix-loop-helix DNA-binding domain"/>
    <property type="match status" value="1"/>
</dbReference>
<dbReference type="AlphaFoldDB" id="A0A1J3FT75"/>
<gene>
    <name evidence="7" type="ORF">LC_TR542_c0_g1_i1_g.1544</name>
    <name evidence="8" type="ORF">LE_TR12725_c0_g1_i1_g.41366</name>
</gene>
<organism evidence="7">
    <name type="scientific">Noccaea caerulescens</name>
    <name type="common">Alpine penny-cress</name>
    <name type="synonym">Thlaspi caerulescens</name>
    <dbReference type="NCBI Taxonomy" id="107243"/>
    <lineage>
        <taxon>Eukaryota</taxon>
        <taxon>Viridiplantae</taxon>
        <taxon>Streptophyta</taxon>
        <taxon>Embryophyta</taxon>
        <taxon>Tracheophyta</taxon>
        <taxon>Spermatophyta</taxon>
        <taxon>Magnoliopsida</taxon>
        <taxon>eudicotyledons</taxon>
        <taxon>Gunneridae</taxon>
        <taxon>Pentapetalae</taxon>
        <taxon>rosids</taxon>
        <taxon>malvids</taxon>
        <taxon>Brassicales</taxon>
        <taxon>Brassicaceae</taxon>
        <taxon>Coluteocarpeae</taxon>
        <taxon>Noccaea</taxon>
    </lineage>
</organism>
<reference evidence="7" key="1">
    <citation type="submission" date="2016-07" db="EMBL/GenBank/DDBJ databases">
        <title>De novo transcriptome assembly of four accessions of the metal hyperaccumulator plant Noccaea caerulescens.</title>
        <authorList>
            <person name="Blande D."/>
            <person name="Halimaa P."/>
            <person name="Tervahauta A.I."/>
            <person name="Aarts M.G."/>
            <person name="Karenlampi S.O."/>
        </authorList>
    </citation>
    <scope>NUCLEOTIDE SEQUENCE</scope>
</reference>
<accession>A0A1J3FT75</accession>
<keyword evidence="6" id="KW-0175">Coiled coil</keyword>
<dbReference type="EMBL" id="GEVL01021167">
    <property type="protein sequence ID" value="JAU56174.1"/>
    <property type="molecule type" value="Transcribed_RNA"/>
</dbReference>
<dbReference type="GO" id="GO:0046983">
    <property type="term" value="F:protein dimerization activity"/>
    <property type="evidence" value="ECO:0007669"/>
    <property type="project" value="InterPro"/>
</dbReference>
<protein>
    <submittedName>
        <fullName evidence="7">Transcription factor PRE6</fullName>
    </submittedName>
</protein>
<dbReference type="Pfam" id="PF23174">
    <property type="entry name" value="bHLH_ILI"/>
    <property type="match status" value="1"/>
</dbReference>
<evidence type="ECO:0000256" key="3">
    <source>
        <dbReference type="ARBA" id="ARBA00023015"/>
    </source>
</evidence>
<sequence length="93" mass="10682">MKSRRSRSRQSGRCRASDNQVAELAFKLQHLIHQSYLRSFDKVPASKILEETCNYIENLHRDVDNLSDQLSELLASMDDYTGKAAITRSLLHC</sequence>
<keyword evidence="3" id="KW-0805">Transcription regulation</keyword>
<dbReference type="GO" id="GO:0040008">
    <property type="term" value="P:regulation of growth"/>
    <property type="evidence" value="ECO:0007669"/>
    <property type="project" value="InterPro"/>
</dbReference>
<evidence type="ECO:0000256" key="5">
    <source>
        <dbReference type="ARBA" id="ARBA00023242"/>
    </source>
</evidence>
<evidence type="ECO:0000256" key="4">
    <source>
        <dbReference type="ARBA" id="ARBA00023163"/>
    </source>
</evidence>
<dbReference type="EMBL" id="GEVK01007828">
    <property type="protein sequence ID" value="JAU45004.1"/>
    <property type="molecule type" value="Transcribed_RNA"/>
</dbReference>
<name>A0A1J3FT75_NOCCA</name>
<dbReference type="InterPro" id="IPR044293">
    <property type="entry name" value="PRE"/>
</dbReference>
<feature type="coiled-coil region" evidence="6">
    <location>
        <begin position="49"/>
        <end position="83"/>
    </location>
</feature>
<evidence type="ECO:0000256" key="6">
    <source>
        <dbReference type="SAM" id="Coils"/>
    </source>
</evidence>
<comment type="subcellular location">
    <subcellularLocation>
        <location evidence="1">Nucleus</location>
    </subcellularLocation>
</comment>
<evidence type="ECO:0000313" key="8">
    <source>
        <dbReference type="EMBL" id="JAU56174.1"/>
    </source>
</evidence>
<evidence type="ECO:0000256" key="2">
    <source>
        <dbReference type="ARBA" id="ARBA00022604"/>
    </source>
</evidence>
<dbReference type="PANTHER" id="PTHR46446">
    <property type="entry name" value="TRANSCRIPTION FACTOR PRE"/>
    <property type="match status" value="1"/>
</dbReference>
<dbReference type="GO" id="GO:0006355">
    <property type="term" value="P:regulation of DNA-templated transcription"/>
    <property type="evidence" value="ECO:0007669"/>
    <property type="project" value="InterPro"/>
</dbReference>
<evidence type="ECO:0000313" key="7">
    <source>
        <dbReference type="EMBL" id="JAU45004.1"/>
    </source>
</evidence>
<dbReference type="PANTHER" id="PTHR46446:SF11">
    <property type="entry name" value="TRANSCRIPTION FACTOR PRE6"/>
    <property type="match status" value="1"/>
</dbReference>
<proteinExistence type="predicted"/>
<dbReference type="InterPro" id="IPR036638">
    <property type="entry name" value="HLH_DNA-bd_sf"/>
</dbReference>
<dbReference type="GO" id="GO:0005634">
    <property type="term" value="C:nucleus"/>
    <property type="evidence" value="ECO:0007669"/>
    <property type="project" value="UniProtKB-SubCell"/>
</dbReference>
<keyword evidence="2" id="KW-0341">Growth regulation</keyword>
<evidence type="ECO:0000256" key="1">
    <source>
        <dbReference type="ARBA" id="ARBA00004123"/>
    </source>
</evidence>